<gene>
    <name evidence="3" type="ORF">GJ744_010565</name>
</gene>
<sequence>MAWSNVSWYLEDSGYVSSSTSTLVDAESRSGGINTRATMADSAASGGDQYRLEVLSTSPSTDKVNDGLSSYQISSATPLHNFPTDHDISPFSTPPVLLRVGGASSPSRETEPVSFFVHEKLLTRASAFFRAALASGSHHIKHSTSASPSYSGYNFLEAQTRTVDLPEDRPDDVRFFLKWLYSGFGAGVFPPKPSNTTTSVKEPKKTPSSPERPTAACPTTKLNSLIPHTILHTQPTARSLHLHSTYSRERQLLTAAKRHGDIAQLLPSRPPPPAFGPLVRLYVFADKYQVGLGLKDLICDVVREVAAGCNAVPGRGDVEMLWEGSPEGKVLGGLRRLVVDMYVGMKTERLLKGEGEGEGEGVGWNEGFLRDLIRALKAGRLDGRRSVGNKDGKKDGEGHGTVKVGTLLRNRCDYHDHHL</sequence>
<comment type="caution">
    <text evidence="3">The sequence shown here is derived from an EMBL/GenBank/DDBJ whole genome shotgun (WGS) entry which is preliminary data.</text>
</comment>
<dbReference type="Proteomes" id="UP000606974">
    <property type="component" value="Unassembled WGS sequence"/>
</dbReference>
<feature type="compositionally biased region" description="Polar residues" evidence="1">
    <location>
        <begin position="194"/>
        <end position="211"/>
    </location>
</feature>
<feature type="region of interest" description="Disordered" evidence="1">
    <location>
        <begin position="191"/>
        <end position="216"/>
    </location>
</feature>
<evidence type="ECO:0000313" key="3">
    <source>
        <dbReference type="EMBL" id="KAF7513169.1"/>
    </source>
</evidence>
<proteinExistence type="predicted"/>
<dbReference type="Gene3D" id="3.30.710.10">
    <property type="entry name" value="Potassium Channel Kv1.1, Chain A"/>
    <property type="match status" value="1"/>
</dbReference>
<dbReference type="OrthoDB" id="194443at2759"/>
<name>A0A8H7ATB7_9EURO</name>
<dbReference type="EMBL" id="JAACFV010000007">
    <property type="protein sequence ID" value="KAF7513169.1"/>
    <property type="molecule type" value="Genomic_DNA"/>
</dbReference>
<dbReference type="CDD" id="cd18186">
    <property type="entry name" value="BTB_POZ_ZBTB_KLHL-like"/>
    <property type="match status" value="1"/>
</dbReference>
<dbReference type="InterPro" id="IPR011333">
    <property type="entry name" value="SKP1/BTB/POZ_sf"/>
</dbReference>
<dbReference type="PROSITE" id="PS50097">
    <property type="entry name" value="BTB"/>
    <property type="match status" value="1"/>
</dbReference>
<dbReference type="AlphaFoldDB" id="A0A8H7ATB7"/>
<organism evidence="3 4">
    <name type="scientific">Endocarpon pusillum</name>
    <dbReference type="NCBI Taxonomy" id="364733"/>
    <lineage>
        <taxon>Eukaryota</taxon>
        <taxon>Fungi</taxon>
        <taxon>Dikarya</taxon>
        <taxon>Ascomycota</taxon>
        <taxon>Pezizomycotina</taxon>
        <taxon>Eurotiomycetes</taxon>
        <taxon>Chaetothyriomycetidae</taxon>
        <taxon>Verrucariales</taxon>
        <taxon>Verrucariaceae</taxon>
        <taxon>Endocarpon</taxon>
    </lineage>
</organism>
<reference evidence="3" key="1">
    <citation type="submission" date="2020-02" db="EMBL/GenBank/DDBJ databases">
        <authorList>
            <person name="Palmer J.M."/>
        </authorList>
    </citation>
    <scope>NUCLEOTIDE SEQUENCE</scope>
    <source>
        <strain evidence="3">EPUS1.4</strain>
        <tissue evidence="3">Thallus</tissue>
    </source>
</reference>
<evidence type="ECO:0000259" key="2">
    <source>
        <dbReference type="PROSITE" id="PS50097"/>
    </source>
</evidence>
<dbReference type="PANTHER" id="PTHR47843:SF2">
    <property type="entry name" value="BTB DOMAIN-CONTAINING PROTEIN"/>
    <property type="match status" value="1"/>
</dbReference>
<accession>A0A8H7ATB7</accession>
<keyword evidence="4" id="KW-1185">Reference proteome</keyword>
<protein>
    <recommendedName>
        <fullName evidence="2">BTB domain-containing protein</fullName>
    </recommendedName>
</protein>
<dbReference type="InterPro" id="IPR000210">
    <property type="entry name" value="BTB/POZ_dom"/>
</dbReference>
<evidence type="ECO:0000256" key="1">
    <source>
        <dbReference type="SAM" id="MobiDB-lite"/>
    </source>
</evidence>
<evidence type="ECO:0000313" key="4">
    <source>
        <dbReference type="Proteomes" id="UP000606974"/>
    </source>
</evidence>
<dbReference type="PANTHER" id="PTHR47843">
    <property type="entry name" value="BTB DOMAIN-CONTAINING PROTEIN-RELATED"/>
    <property type="match status" value="1"/>
</dbReference>
<feature type="domain" description="BTB" evidence="2">
    <location>
        <begin position="94"/>
        <end position="183"/>
    </location>
</feature>